<dbReference type="OrthoDB" id="252265at2759"/>
<reference evidence="2" key="1">
    <citation type="journal article" date="2020" name="Nat. Commun.">
        <title>Large-scale genome sequencing of mycorrhizal fungi provides insights into the early evolution of symbiotic traits.</title>
        <authorList>
            <person name="Miyauchi S."/>
            <person name="Kiss E."/>
            <person name="Kuo A."/>
            <person name="Drula E."/>
            <person name="Kohler A."/>
            <person name="Sanchez-Garcia M."/>
            <person name="Morin E."/>
            <person name="Andreopoulos B."/>
            <person name="Barry K.W."/>
            <person name="Bonito G."/>
            <person name="Buee M."/>
            <person name="Carver A."/>
            <person name="Chen C."/>
            <person name="Cichocki N."/>
            <person name="Clum A."/>
            <person name="Culley D."/>
            <person name="Crous P.W."/>
            <person name="Fauchery L."/>
            <person name="Girlanda M."/>
            <person name="Hayes R.D."/>
            <person name="Keri Z."/>
            <person name="LaButti K."/>
            <person name="Lipzen A."/>
            <person name="Lombard V."/>
            <person name="Magnuson J."/>
            <person name="Maillard F."/>
            <person name="Murat C."/>
            <person name="Nolan M."/>
            <person name="Ohm R.A."/>
            <person name="Pangilinan J."/>
            <person name="Pereira M.F."/>
            <person name="Perotto S."/>
            <person name="Peter M."/>
            <person name="Pfister S."/>
            <person name="Riley R."/>
            <person name="Sitrit Y."/>
            <person name="Stielow J.B."/>
            <person name="Szollosi G."/>
            <person name="Zifcakova L."/>
            <person name="Stursova M."/>
            <person name="Spatafora J.W."/>
            <person name="Tedersoo L."/>
            <person name="Vaario L.M."/>
            <person name="Yamada A."/>
            <person name="Yan M."/>
            <person name="Wang P."/>
            <person name="Xu J."/>
            <person name="Bruns T."/>
            <person name="Baldrian P."/>
            <person name="Vilgalys R."/>
            <person name="Dunand C."/>
            <person name="Henrissat B."/>
            <person name="Grigoriev I.V."/>
            <person name="Hibbett D."/>
            <person name="Nagy L.G."/>
            <person name="Martin F.M."/>
        </authorList>
    </citation>
    <scope>NUCLEOTIDE SEQUENCE</scope>
    <source>
        <strain evidence="2">UH-Tt-Lm1</strain>
    </source>
</reference>
<evidence type="ECO:0000313" key="3">
    <source>
        <dbReference type="Proteomes" id="UP000736335"/>
    </source>
</evidence>
<dbReference type="PANTHER" id="PTHR11079:SF162">
    <property type="entry name" value="RIBOFLAVIN BIOSYNTHESIS PROTEIN PYRD, CHLOROPLASTIC"/>
    <property type="match status" value="1"/>
</dbReference>
<dbReference type="InterPro" id="IPR016193">
    <property type="entry name" value="Cytidine_deaminase-like"/>
</dbReference>
<evidence type="ECO:0000313" key="2">
    <source>
        <dbReference type="EMBL" id="KAF9792225.1"/>
    </source>
</evidence>
<dbReference type="EMBL" id="WIUZ02000001">
    <property type="protein sequence ID" value="KAF9792225.1"/>
    <property type="molecule type" value="Genomic_DNA"/>
</dbReference>
<dbReference type="GO" id="GO:0006139">
    <property type="term" value="P:nucleobase-containing compound metabolic process"/>
    <property type="evidence" value="ECO:0007669"/>
    <property type="project" value="UniProtKB-ARBA"/>
</dbReference>
<dbReference type="Gene3D" id="3.40.140.10">
    <property type="entry name" value="Cytidine Deaminase, domain 2"/>
    <property type="match status" value="1"/>
</dbReference>
<name>A0A9P6LBB9_9AGAM</name>
<gene>
    <name evidence="2" type="ORF">BJ322DRAFT_1027836</name>
</gene>
<accession>A0A9P6LBB9</accession>
<dbReference type="PANTHER" id="PTHR11079">
    <property type="entry name" value="CYTOSINE DEAMINASE FAMILY MEMBER"/>
    <property type="match status" value="1"/>
</dbReference>
<comment type="caution">
    <text evidence="2">The sequence shown here is derived from an EMBL/GenBank/DDBJ whole genome shotgun (WGS) entry which is preliminary data.</text>
</comment>
<sequence length="179" mass="19367">MASNNPEHLVFMKIALEEAKKCIPVPTAFCVGCVVVVPVRLTTGVEEKMILSTGYSRELEGNTHAEANALAKARDRSPAELEKFFPEGIPSGNVEELLKGADVYTTLEPCSVRTSGLPACADALVDAQIRRCYIGVAEPDDFVECEGAEKLNRSGVEVVWLKGLERECLDTARGGSLIR</sequence>
<evidence type="ECO:0000259" key="1">
    <source>
        <dbReference type="PROSITE" id="PS51747"/>
    </source>
</evidence>
<reference evidence="2" key="2">
    <citation type="submission" date="2020-11" db="EMBL/GenBank/DDBJ databases">
        <authorList>
            <consortium name="DOE Joint Genome Institute"/>
            <person name="Kuo A."/>
            <person name="Miyauchi S."/>
            <person name="Kiss E."/>
            <person name="Drula E."/>
            <person name="Kohler A."/>
            <person name="Sanchez-Garcia M."/>
            <person name="Andreopoulos B."/>
            <person name="Barry K.W."/>
            <person name="Bonito G."/>
            <person name="Buee M."/>
            <person name="Carver A."/>
            <person name="Chen C."/>
            <person name="Cichocki N."/>
            <person name="Clum A."/>
            <person name="Culley D."/>
            <person name="Crous P.W."/>
            <person name="Fauchery L."/>
            <person name="Girlanda M."/>
            <person name="Hayes R."/>
            <person name="Keri Z."/>
            <person name="Labutti K."/>
            <person name="Lipzen A."/>
            <person name="Lombard V."/>
            <person name="Magnuson J."/>
            <person name="Maillard F."/>
            <person name="Morin E."/>
            <person name="Murat C."/>
            <person name="Nolan M."/>
            <person name="Ohm R."/>
            <person name="Pangilinan J."/>
            <person name="Pereira M."/>
            <person name="Perotto S."/>
            <person name="Peter M."/>
            <person name="Riley R."/>
            <person name="Sitrit Y."/>
            <person name="Stielow B."/>
            <person name="Szollosi G."/>
            <person name="Zifcakova L."/>
            <person name="Stursova M."/>
            <person name="Spatafora J.W."/>
            <person name="Tedersoo L."/>
            <person name="Vaario L.-M."/>
            <person name="Yamada A."/>
            <person name="Yan M."/>
            <person name="Wang P."/>
            <person name="Xu J."/>
            <person name="Bruns T."/>
            <person name="Baldrian P."/>
            <person name="Vilgalys R."/>
            <person name="Henrissat B."/>
            <person name="Grigoriev I.V."/>
            <person name="Hibbett D."/>
            <person name="Nagy L.G."/>
            <person name="Martin F.M."/>
        </authorList>
    </citation>
    <scope>NUCLEOTIDE SEQUENCE</scope>
    <source>
        <strain evidence="2">UH-Tt-Lm1</strain>
    </source>
</reference>
<dbReference type="Pfam" id="PF18785">
    <property type="entry name" value="Inv-AAD"/>
    <property type="match status" value="1"/>
</dbReference>
<feature type="domain" description="CMP/dCMP-type deaminase" evidence="1">
    <location>
        <begin position="6"/>
        <end position="159"/>
    </location>
</feature>
<organism evidence="2 3">
    <name type="scientific">Thelephora terrestris</name>
    <dbReference type="NCBI Taxonomy" id="56493"/>
    <lineage>
        <taxon>Eukaryota</taxon>
        <taxon>Fungi</taxon>
        <taxon>Dikarya</taxon>
        <taxon>Basidiomycota</taxon>
        <taxon>Agaricomycotina</taxon>
        <taxon>Agaricomycetes</taxon>
        <taxon>Thelephorales</taxon>
        <taxon>Thelephoraceae</taxon>
        <taxon>Thelephora</taxon>
    </lineage>
</organism>
<dbReference type="PROSITE" id="PS51747">
    <property type="entry name" value="CYT_DCMP_DEAMINASES_2"/>
    <property type="match status" value="1"/>
</dbReference>
<dbReference type="InterPro" id="IPR002125">
    <property type="entry name" value="CMP_dCMP_dom"/>
</dbReference>
<dbReference type="Proteomes" id="UP000736335">
    <property type="component" value="Unassembled WGS sequence"/>
</dbReference>
<keyword evidence="3" id="KW-1185">Reference proteome</keyword>
<protein>
    <submittedName>
        <fullName evidence="2">Cytidine deaminase-like protein</fullName>
    </submittedName>
</protein>
<dbReference type="SUPFAM" id="SSF53927">
    <property type="entry name" value="Cytidine deaminase-like"/>
    <property type="match status" value="1"/>
</dbReference>
<dbReference type="GO" id="GO:0008835">
    <property type="term" value="F:diaminohydroxyphosphoribosylaminopyrimidine deaminase activity"/>
    <property type="evidence" value="ECO:0007669"/>
    <property type="project" value="TreeGrafter"/>
</dbReference>
<dbReference type="AlphaFoldDB" id="A0A9P6LBB9"/>
<proteinExistence type="predicted"/>